<gene>
    <name evidence="1" type="ORF">LCGC14_2133980</name>
</gene>
<dbReference type="EMBL" id="LAZR01026826">
    <property type="protein sequence ID" value="KKL67539.1"/>
    <property type="molecule type" value="Genomic_DNA"/>
</dbReference>
<comment type="caution">
    <text evidence="1">The sequence shown here is derived from an EMBL/GenBank/DDBJ whole genome shotgun (WGS) entry which is preliminary data.</text>
</comment>
<proteinExistence type="predicted"/>
<reference evidence="1" key="1">
    <citation type="journal article" date="2015" name="Nature">
        <title>Complex archaea that bridge the gap between prokaryotes and eukaryotes.</title>
        <authorList>
            <person name="Spang A."/>
            <person name="Saw J.H."/>
            <person name="Jorgensen S.L."/>
            <person name="Zaremba-Niedzwiedzka K."/>
            <person name="Martijn J."/>
            <person name="Lind A.E."/>
            <person name="van Eijk R."/>
            <person name="Schleper C."/>
            <person name="Guy L."/>
            <person name="Ettema T.J."/>
        </authorList>
    </citation>
    <scope>NUCLEOTIDE SEQUENCE</scope>
</reference>
<evidence type="ECO:0000313" key="1">
    <source>
        <dbReference type="EMBL" id="KKL67539.1"/>
    </source>
</evidence>
<organism evidence="1">
    <name type="scientific">marine sediment metagenome</name>
    <dbReference type="NCBI Taxonomy" id="412755"/>
    <lineage>
        <taxon>unclassified sequences</taxon>
        <taxon>metagenomes</taxon>
        <taxon>ecological metagenomes</taxon>
    </lineage>
</organism>
<protein>
    <submittedName>
        <fullName evidence="1">Uncharacterized protein</fullName>
    </submittedName>
</protein>
<dbReference type="AlphaFoldDB" id="A0A0F9E0M0"/>
<sequence length="77" mass="8567">MPGHDAPAADVTATYMGMQRPGLWQGSKGGMMTSKDCKYYLKGGKCSHKYAPHPNHSWCIGDEEIGGKCEEYKRKEE</sequence>
<name>A0A0F9E0M0_9ZZZZ</name>
<accession>A0A0F9E0M0</accession>